<dbReference type="PANTHER" id="PTHR23355:SF42">
    <property type="entry name" value="RIBONUCLEASE II, CHLOROPLASTIC_MITOCHONDRIAL"/>
    <property type="match status" value="1"/>
</dbReference>
<dbReference type="SUPFAM" id="SSF50249">
    <property type="entry name" value="Nucleic acid-binding proteins"/>
    <property type="match status" value="1"/>
</dbReference>
<dbReference type="InterPro" id="IPR056404">
    <property type="entry name" value="HTH_RNase_II"/>
</dbReference>
<dbReference type="GO" id="GO:0000932">
    <property type="term" value="C:P-body"/>
    <property type="evidence" value="ECO:0007669"/>
    <property type="project" value="TreeGrafter"/>
</dbReference>
<name>A0A8J6N235_9BACT</name>
<dbReference type="AlphaFoldDB" id="A0A8J6N235"/>
<accession>A0A8J6N235</accession>
<dbReference type="PANTHER" id="PTHR23355">
    <property type="entry name" value="RIBONUCLEASE"/>
    <property type="match status" value="1"/>
</dbReference>
<evidence type="ECO:0000313" key="3">
    <source>
        <dbReference type="Proteomes" id="UP000603545"/>
    </source>
</evidence>
<comment type="caution">
    <text evidence="2">The sequence shown here is derived from an EMBL/GenBank/DDBJ whole genome shotgun (WGS) entry which is preliminary data.</text>
</comment>
<gene>
    <name evidence="2" type="ORF">H8E80_00280</name>
</gene>
<evidence type="ECO:0000313" key="2">
    <source>
        <dbReference type="EMBL" id="MBC8198474.1"/>
    </source>
</evidence>
<reference evidence="2 3" key="1">
    <citation type="submission" date="2020-08" db="EMBL/GenBank/DDBJ databases">
        <title>Bridging the membrane lipid divide: bacteria of the FCB group superphylum have the potential to synthesize archaeal ether lipids.</title>
        <authorList>
            <person name="Villanueva L."/>
            <person name="Von Meijenfeldt F.A.B."/>
            <person name="Westbye A.B."/>
            <person name="Yadav S."/>
            <person name="Hopmans E.C."/>
            <person name="Dutilh B.E."/>
            <person name="Sinninghe Damste J.S."/>
        </authorList>
    </citation>
    <scope>NUCLEOTIDE SEQUENCE [LARGE SCALE GENOMIC DNA]</scope>
    <source>
        <strain evidence="2">NIOZ-UU82</strain>
    </source>
</reference>
<feature type="domain" description="RNB" evidence="1">
    <location>
        <begin position="264"/>
        <end position="586"/>
    </location>
</feature>
<evidence type="ECO:0000259" key="1">
    <source>
        <dbReference type="SMART" id="SM00955"/>
    </source>
</evidence>
<dbReference type="SMART" id="SM00955">
    <property type="entry name" value="RNB"/>
    <property type="match status" value="1"/>
</dbReference>
<proteinExistence type="predicted"/>
<dbReference type="InterPro" id="IPR050180">
    <property type="entry name" value="RNR_Ribonuclease"/>
</dbReference>
<dbReference type="Pfam" id="PF00773">
    <property type="entry name" value="RNB"/>
    <property type="match status" value="2"/>
</dbReference>
<dbReference type="InterPro" id="IPR012340">
    <property type="entry name" value="NA-bd_OB-fold"/>
</dbReference>
<dbReference type="Pfam" id="PF23161">
    <property type="entry name" value="HTH_RNase_II"/>
    <property type="match status" value="1"/>
</dbReference>
<dbReference type="GO" id="GO:0003723">
    <property type="term" value="F:RNA binding"/>
    <property type="evidence" value="ECO:0007669"/>
    <property type="project" value="InterPro"/>
</dbReference>
<dbReference type="EMBL" id="JACNLL010000007">
    <property type="protein sequence ID" value="MBC8198474.1"/>
    <property type="molecule type" value="Genomic_DNA"/>
</dbReference>
<organism evidence="2 3">
    <name type="scientific">Candidatus Desulfaltia bathyphila</name>
    <dbReference type="NCBI Taxonomy" id="2841697"/>
    <lineage>
        <taxon>Bacteria</taxon>
        <taxon>Pseudomonadati</taxon>
        <taxon>Thermodesulfobacteriota</taxon>
        <taxon>Desulfobacteria</taxon>
        <taxon>Desulfobacterales</taxon>
        <taxon>Desulfobacterales incertae sedis</taxon>
        <taxon>Candidatus Desulfaltia</taxon>
    </lineage>
</organism>
<dbReference type="GO" id="GO:0006402">
    <property type="term" value="P:mRNA catabolic process"/>
    <property type="evidence" value="ECO:0007669"/>
    <property type="project" value="TreeGrafter"/>
</dbReference>
<dbReference type="InterPro" id="IPR001900">
    <property type="entry name" value="RNase_II/R"/>
</dbReference>
<dbReference type="GO" id="GO:0000175">
    <property type="term" value="F:3'-5'-RNA exonuclease activity"/>
    <property type="evidence" value="ECO:0007669"/>
    <property type="project" value="TreeGrafter"/>
</dbReference>
<sequence>MEVKNKRLRLLTENDREVKLSLSRISHKSSTYIDLSLSRYNLVESLKKTSNKRKDLVGSVNIRELWDVLHAEQEWVDMATMTCLCFPDNPDGDHEAAVVRAIFNDRLYFKFDHNRFFPNSEKRVEQIAAHRREEARRNRIIEEGGAWLKLVNRDKGYFSPDSLSLEYIEILKSFYLFEKESPYYALGKAILEKAGIRAGEAVFPLLVKLGVWDKNENIELHRYKIPISFPAEVMKKAAELAGSELARRESGGVRACPPSVWRGRVDLTMLPVITIDGQSTTDFDDALSIEEMGDHYRLGIHISDVGHYIKKRNIIDEEALVRGSSIYTLDRKIPMLPACFAEDLCSLKAGELRPAISVMVKLSRFFEPQKRAHSPQLAAGLASESENSKLPYGRRFPATCCGELQIIDFEIIPSLIRVKQQLTYYDVNMIAEDNRKIGILYDIAKKFREFRLGRGAVQITLPEINIRTNEAGELTISRIQRESPGRMLVAEIMIMANWLMARFLAKHDAPAIFRSQPEPRARLYKGNEGTLFQNWMQRKLLSRYVLSMEPEHHSGLGLEAYVTATSPIRKYYDFATQRQIRAILGLEEPYSIEDIQRIIQLLEQPMNCVLKIQNSRHRYWLLKYLETRINQKEEAVVLFKRKDSYLALMKEYMIECELPVSSGIDLKPEDLIQVRIQHVNARKDVLSVYMG</sequence>
<dbReference type="Proteomes" id="UP000603545">
    <property type="component" value="Unassembled WGS sequence"/>
</dbReference>
<protein>
    <submittedName>
        <fullName evidence="2">RNB domain-containing ribonuclease</fullName>
    </submittedName>
</protein>